<organism evidence="4">
    <name type="scientific">Dendroctonus ponderosae</name>
    <name type="common">Mountain pine beetle</name>
    <dbReference type="NCBI Taxonomy" id="77166"/>
    <lineage>
        <taxon>Eukaryota</taxon>
        <taxon>Metazoa</taxon>
        <taxon>Ecdysozoa</taxon>
        <taxon>Arthropoda</taxon>
        <taxon>Hexapoda</taxon>
        <taxon>Insecta</taxon>
        <taxon>Pterygota</taxon>
        <taxon>Neoptera</taxon>
        <taxon>Endopterygota</taxon>
        <taxon>Coleoptera</taxon>
        <taxon>Polyphaga</taxon>
        <taxon>Cucujiformia</taxon>
        <taxon>Curculionidae</taxon>
        <taxon>Scolytinae</taxon>
        <taxon>Dendroctonus</taxon>
    </lineage>
</organism>
<feature type="domain" description="Integrator complex subunit 6-like beta-barrel" evidence="3">
    <location>
        <begin position="1039"/>
        <end position="1184"/>
    </location>
</feature>
<feature type="compositionally biased region" description="Low complexity" evidence="1">
    <location>
        <begin position="1546"/>
        <end position="1556"/>
    </location>
</feature>
<feature type="domain" description="INTS6/SAGE1/DDX26B/CT45 C-terminal" evidence="2">
    <location>
        <begin position="790"/>
        <end position="837"/>
    </location>
</feature>
<feature type="compositionally biased region" description="Polar residues" evidence="1">
    <location>
        <begin position="583"/>
        <end position="598"/>
    </location>
</feature>
<accession>N6TZB3</accession>
<feature type="compositionally biased region" description="Low complexity" evidence="1">
    <location>
        <begin position="634"/>
        <end position="645"/>
    </location>
</feature>
<feature type="region of interest" description="Disordered" evidence="1">
    <location>
        <begin position="168"/>
        <end position="191"/>
    </location>
</feature>
<dbReference type="InterPro" id="IPR029307">
    <property type="entry name" value="INT_SG_DDX_CT_C"/>
</dbReference>
<dbReference type="EMBL" id="KB741146">
    <property type="protein sequence ID" value="ENN73701.1"/>
    <property type="molecule type" value="Genomic_DNA"/>
</dbReference>
<feature type="domain" description="INTS6/SAGE1/DDX26B/CT45 C-terminal" evidence="2">
    <location>
        <begin position="1635"/>
        <end position="1695"/>
    </location>
</feature>
<feature type="compositionally biased region" description="Low complexity" evidence="1">
    <location>
        <begin position="701"/>
        <end position="711"/>
    </location>
</feature>
<proteinExistence type="predicted"/>
<dbReference type="FunFam" id="3.40.50.410:FF:000010">
    <property type="entry name" value="Integrator complex subunit 6 like"/>
    <property type="match status" value="2"/>
</dbReference>
<feature type="region of interest" description="Disordered" evidence="1">
    <location>
        <begin position="580"/>
        <end position="711"/>
    </location>
</feature>
<evidence type="ECO:0000259" key="3">
    <source>
        <dbReference type="Pfam" id="PF25462"/>
    </source>
</evidence>
<evidence type="ECO:0000256" key="1">
    <source>
        <dbReference type="SAM" id="MobiDB-lite"/>
    </source>
</evidence>
<feature type="domain" description="Integrator complex subunit 6-like beta-barrel" evidence="3">
    <location>
        <begin position="194"/>
        <end position="339"/>
    </location>
</feature>
<feature type="compositionally biased region" description="Low complexity" evidence="1">
    <location>
        <begin position="1479"/>
        <end position="1490"/>
    </location>
</feature>
<protein>
    <recommendedName>
        <fullName evidence="5">INTS6/SAGE1/DDX26B/CT45 C-terminal domain-containing protein</fullName>
    </recommendedName>
</protein>
<sequence>MNELKNLQCYTMTTMGVAVKQAFDVLNINRMTSGIDTYGQGRCPFFLETAVIVLITDGGKLTTVNGVQEEFNLPMNSPIPGSELTREPFRWDQRLFALVLRLAGTPAVERDTGLVPSDSSPIDAMCEVTGGRSYCITSHRMLNQCIDSLVQKVRISVQNGVVINFEKIGPDPPPSLHDKEEGVADADLSDSEKNVPQNTLWHNCRKMIYVPKTSKSYCVGFWPIPESFWPEVTATVLPPRSAHPNVKFTCTYSEPLVIENLPFDKYELEPSPLTQYILSRKSPKTFLFLKVFVGNSYKNSEVGHPFGYLKASTTLSCVNLFVMPYNYPVLLHLLDELFKIHRWKPTNEWRTSFQNYTRTLPAYYAGPLRRALTRMGTPVPLAQTLIPENSENCLSGNVQNHLRRVKNQAKIEHDKLCGEIIQRQAHTNNLKANFNLAEQFRMLPVVSLKKDLISHPLLQDKFQNQRDQILEQGHLFISTLDKERQTVSFKNPFDIPRNRLIQQVIRMRNNFLQSDWISQDLDSAHCLPISQMGNYQEYLKKQTPQLRELESAPVRQHMFGNPFKIDKRMMVDEADIDLVGSPSGASRMNKRPNQTSELSIGLFEGRQKGRKRKLGPLPKDFVIRRPSLADSDVSSLSTPPQSTQPSPIPWRVDLPRFDEPPALAMNGIDSPSSSERSRSPSPPLEIIPSFDVNFSNVGMPSSTSSSTTRNSYNYSTAGTVSLTNSLNDYYNISAMESTNKEISQILKETNYNHNSNDAFSISNNVVDKEKDAKSKADKKDMVKKQEIDSQNFEIRKNLNKLVRRPGKNFNELLESIKTFKGDVDTQVENVKLIIKESWKENLATFMNELKNLQCYTMTTMGVAVKQAFDVLNINRMTSGIDTYGQGRCPFFLETAVIVLITDGGKLTTVNGVQEEFNLPMNSPIPGSELTREPFRWDQRLFALVLRLAGTPAVERDTGLVPSDSSPIDAMCEVTGGRSYCITSHRMLNQCIDSLVQKVRISVQNGVVINFEKIGPDPPPSLHDKEEGVADADLSDSEKNVPQNTLWHNCRKMIYVPKTSKSYCVGFWPIPESFWPEVTATVLPPRSAHPNVKFTCTYSEPLVIENLPFDKYELEPSPLTQYILSRKSPKTFLFLKVFVGNSYKNSEVGHPFGYLKASTTLSCVNLFVMPYNYPVLLHLLDELFKIHRWKPTNEWRTSFQNYTRTLPAYYAGPLRRALTRMGTPVPLAQTLIPENSENCLSGNVQNHLRRVKNQAKIEHDKLCGEIIQRQAHTNNLKANFNLAEQFRMLPVVSLKKDLISHPLLQDKFQNQRDQILEQGHLFISTLDKERQTVSFKNPFDIPRNRLIQQVIRMRNNFLQSDWISQDLDSAHCLPISQMGNYQEYLKKQTPQLRELESAPVRQHMFGNPFKIDKRMMVDEADIDLVGSPSGASRMNKRPNQTSELSIGLFEGRQKGRKRKLGPLPKDFVIRRPSLADSDVSSLSTPPQSTQPSPIPWRVDLPRFDEPPALAMNGIDSPSSSERSRSPSPPLEIIPSFDVNFSNVGMPSSTSSSTTRNSYNYSTAGTVSLTNSLNDYYNISAMESTNKEISQILKETNYNHNSNDAFSISNNVVDKEKDAKSKADKKDMVKKQEIDSQNFEIRKNLNKLVRRPGKNFNELLESIKTFKGDVDTQVENVKLIIKESLRFKRQRMAQMLEDHIQSMLTEGGK</sequence>
<dbReference type="PANTHER" id="PTHR12957:SF2">
    <property type="entry name" value="INTEGRATOR COMPLEX SUBUNIT 6"/>
    <property type="match status" value="1"/>
</dbReference>
<feature type="compositionally biased region" description="Polar residues" evidence="1">
    <location>
        <begin position="1428"/>
        <end position="1443"/>
    </location>
</feature>
<dbReference type="InterPro" id="IPR057413">
    <property type="entry name" value="Beta-barrel_INTS6"/>
</dbReference>
<name>N6TZB3_DENPD</name>
<dbReference type="PANTHER" id="PTHR12957">
    <property type="entry name" value="DEAD/H BOX POLYPEPTIDE 26/DICE1-RELATED"/>
    <property type="match status" value="1"/>
</dbReference>
<feature type="region of interest" description="Disordered" evidence="1">
    <location>
        <begin position="1425"/>
        <end position="1556"/>
    </location>
</feature>
<dbReference type="GO" id="GO:0034472">
    <property type="term" value="P:snRNA 3'-end processing"/>
    <property type="evidence" value="ECO:0007669"/>
    <property type="project" value="TreeGrafter"/>
</dbReference>
<dbReference type="GO" id="GO:0032039">
    <property type="term" value="C:integrator complex"/>
    <property type="evidence" value="ECO:0007669"/>
    <property type="project" value="TreeGrafter"/>
</dbReference>
<feature type="region of interest" description="Disordered" evidence="1">
    <location>
        <begin position="1013"/>
        <end position="1036"/>
    </location>
</feature>
<dbReference type="InterPro" id="IPR051113">
    <property type="entry name" value="Integrator_subunit6"/>
</dbReference>
<feature type="non-terminal residue" evidence="4">
    <location>
        <position position="1"/>
    </location>
</feature>
<evidence type="ECO:0000259" key="2">
    <source>
        <dbReference type="Pfam" id="PF15300"/>
    </source>
</evidence>
<dbReference type="Pfam" id="PF25462">
    <property type="entry name" value="Beta-barrel_INTS6"/>
    <property type="match status" value="2"/>
</dbReference>
<evidence type="ECO:0000313" key="4">
    <source>
        <dbReference type="EMBL" id="ENN73701.1"/>
    </source>
</evidence>
<gene>
    <name evidence="4" type="ORF">YQE_09698</name>
</gene>
<reference evidence="4" key="1">
    <citation type="journal article" date="2013" name="Genome Biol.">
        <title>Draft genome of the mountain pine beetle, Dendroctonus ponderosae Hopkins, a major forest pest.</title>
        <authorList>
            <person name="Keeling C.I."/>
            <person name="Yuen M.M."/>
            <person name="Liao N.Y."/>
            <person name="Docking T.R."/>
            <person name="Chan S.K."/>
            <person name="Taylor G.A."/>
            <person name="Palmquist D.L."/>
            <person name="Jackman S.D."/>
            <person name="Nguyen A."/>
            <person name="Li M."/>
            <person name="Henderson H."/>
            <person name="Janes J.K."/>
            <person name="Zhao Y."/>
            <person name="Pandoh P."/>
            <person name="Moore R."/>
            <person name="Sperling F.A."/>
            <person name="Huber D.P."/>
            <person name="Birol I."/>
            <person name="Jones S.J."/>
            <person name="Bohlmann J."/>
        </authorList>
    </citation>
    <scope>NUCLEOTIDE SEQUENCE</scope>
</reference>
<evidence type="ECO:0008006" key="5">
    <source>
        <dbReference type="Google" id="ProtNLM"/>
    </source>
</evidence>
<dbReference type="Pfam" id="PF15300">
    <property type="entry name" value="INT_SG_DDX_CT_C"/>
    <property type="match status" value="2"/>
</dbReference>
<dbReference type="OrthoDB" id="9449012at2759"/>
<dbReference type="HOGENOM" id="CLU_240706_0_0_1"/>